<accession>A0A8J2JKB8</accession>
<feature type="compositionally biased region" description="Polar residues" evidence="1">
    <location>
        <begin position="150"/>
        <end position="166"/>
    </location>
</feature>
<protein>
    <submittedName>
        <fullName evidence="2">Uncharacterized protein</fullName>
    </submittedName>
</protein>
<organism evidence="2 3">
    <name type="scientific">Allacma fusca</name>
    <dbReference type="NCBI Taxonomy" id="39272"/>
    <lineage>
        <taxon>Eukaryota</taxon>
        <taxon>Metazoa</taxon>
        <taxon>Ecdysozoa</taxon>
        <taxon>Arthropoda</taxon>
        <taxon>Hexapoda</taxon>
        <taxon>Collembola</taxon>
        <taxon>Symphypleona</taxon>
        <taxon>Sminthuridae</taxon>
        <taxon>Allacma</taxon>
    </lineage>
</organism>
<dbReference type="Proteomes" id="UP000708208">
    <property type="component" value="Unassembled WGS sequence"/>
</dbReference>
<evidence type="ECO:0000256" key="1">
    <source>
        <dbReference type="SAM" id="MobiDB-lite"/>
    </source>
</evidence>
<dbReference type="AlphaFoldDB" id="A0A8J2JKB8"/>
<sequence length="288" mass="33210">MCIQLLLTFAGHLSPLNYFKVLLSTIGSSLKCNATIVLSSSPQGVGCSSHVREYFSITTKKSQSVILPTLLAEDGWSRIVITPDFLAIHDVHRVEKVKSLPEYNEGSDGFCKSGVNTMCPGDKLLLEEHWTVQLNSRNYEEYKNNKNVKRTSNPSRNGGSSRVPNPTNLQRDWDFVDVLQYFRNERLVILQFRCFFDDGPCDWIGRWAKDRVIPGFFGICEMCTPTQSGWFDLYWRYLSEKFPDLLRSAMIRYLLSLGIDVPPDEVQYMYNVFQQRRYGPFTIQRIDL</sequence>
<dbReference type="InterPro" id="IPR005055">
    <property type="entry name" value="A10/PebIII"/>
</dbReference>
<reference evidence="2" key="1">
    <citation type="submission" date="2021-06" db="EMBL/GenBank/DDBJ databases">
        <authorList>
            <person name="Hodson N. C."/>
            <person name="Mongue J. A."/>
            <person name="Jaron S. K."/>
        </authorList>
    </citation>
    <scope>NUCLEOTIDE SEQUENCE</scope>
</reference>
<comment type="caution">
    <text evidence="2">The sequence shown here is derived from an EMBL/GenBank/DDBJ whole genome shotgun (WGS) entry which is preliminary data.</text>
</comment>
<dbReference type="Pfam" id="PF03392">
    <property type="entry name" value="OS-D"/>
    <property type="match status" value="1"/>
</dbReference>
<dbReference type="EMBL" id="CAJVCH010071328">
    <property type="protein sequence ID" value="CAG7720517.1"/>
    <property type="molecule type" value="Genomic_DNA"/>
</dbReference>
<gene>
    <name evidence="2" type="ORF">AFUS01_LOCUS9790</name>
</gene>
<keyword evidence="3" id="KW-1185">Reference proteome</keyword>
<proteinExistence type="predicted"/>
<evidence type="ECO:0000313" key="2">
    <source>
        <dbReference type="EMBL" id="CAG7720517.1"/>
    </source>
</evidence>
<feature type="region of interest" description="Disordered" evidence="1">
    <location>
        <begin position="143"/>
        <end position="166"/>
    </location>
</feature>
<name>A0A8J2JKB8_9HEXA</name>
<evidence type="ECO:0000313" key="3">
    <source>
        <dbReference type="Proteomes" id="UP000708208"/>
    </source>
</evidence>